<dbReference type="Pfam" id="PF13668">
    <property type="entry name" value="Ferritin_2"/>
    <property type="match status" value="1"/>
</dbReference>
<accession>A0ABV8H963</accession>
<comment type="caution">
    <text evidence="1">The sequence shown here is derived from an EMBL/GenBank/DDBJ whole genome shotgun (WGS) entry which is preliminary data.</text>
</comment>
<dbReference type="Proteomes" id="UP001595793">
    <property type="component" value="Unassembled WGS sequence"/>
</dbReference>
<evidence type="ECO:0000313" key="1">
    <source>
        <dbReference type="EMBL" id="MFC4027791.1"/>
    </source>
</evidence>
<name>A0ABV8H963_9FLAO</name>
<keyword evidence="2" id="KW-1185">Reference proteome</keyword>
<sequence length="288" mass="30775">MSLLKLLDKLSNEDVLNAKGSRKDTFNRMKNLGKGAALASIPFGLAATSNKTKAATMNMASAAFQASPTDVLNFALTLEYLERNFYQMALGTDGLIPEADRDVFGQISKHEDDHVDFLVGALGEDAIPEPTFDFTGGPGGLELDTFSNYATFMALAQGFEDTGVRAYKGQAGALIDSNDLLKYALQIHSIEARHASQVRRMRGEKGWIVNAENTLPAPFAGIYQGVDTDEDGTPTSEANLVQGGVDLSGMFNDFGGDAAVSAAFDEPLTMGEVNAIASTFIVVPQEED</sequence>
<protein>
    <submittedName>
        <fullName evidence="1">Ferritin-like domain-containing protein</fullName>
    </submittedName>
</protein>
<evidence type="ECO:0000313" key="2">
    <source>
        <dbReference type="Proteomes" id="UP001595793"/>
    </source>
</evidence>
<gene>
    <name evidence="1" type="ORF">ACFOS1_10285</name>
</gene>
<dbReference type="RefSeq" id="WP_290233290.1">
    <property type="nucleotide sequence ID" value="NZ_JAUFPZ010000002.1"/>
</dbReference>
<organism evidence="1 2">
    <name type="scientific">Zunongwangia endophytica</name>
    <dbReference type="NCBI Taxonomy" id="1808945"/>
    <lineage>
        <taxon>Bacteria</taxon>
        <taxon>Pseudomonadati</taxon>
        <taxon>Bacteroidota</taxon>
        <taxon>Flavobacteriia</taxon>
        <taxon>Flavobacteriales</taxon>
        <taxon>Flavobacteriaceae</taxon>
        <taxon>Zunongwangia</taxon>
    </lineage>
</organism>
<reference evidence="2" key="1">
    <citation type="journal article" date="2019" name="Int. J. Syst. Evol. Microbiol.">
        <title>The Global Catalogue of Microorganisms (GCM) 10K type strain sequencing project: providing services to taxonomists for standard genome sequencing and annotation.</title>
        <authorList>
            <consortium name="The Broad Institute Genomics Platform"/>
            <consortium name="The Broad Institute Genome Sequencing Center for Infectious Disease"/>
            <person name="Wu L."/>
            <person name="Ma J."/>
        </authorList>
    </citation>
    <scope>NUCLEOTIDE SEQUENCE [LARGE SCALE GENOMIC DNA]</scope>
    <source>
        <strain evidence="2">CECT 9128</strain>
    </source>
</reference>
<dbReference type="EMBL" id="JBHSAS010000006">
    <property type="protein sequence ID" value="MFC4027791.1"/>
    <property type="molecule type" value="Genomic_DNA"/>
</dbReference>
<dbReference type="InterPro" id="IPR009078">
    <property type="entry name" value="Ferritin-like_SF"/>
</dbReference>
<dbReference type="SUPFAM" id="SSF47240">
    <property type="entry name" value="Ferritin-like"/>
    <property type="match status" value="1"/>
</dbReference>
<proteinExistence type="predicted"/>